<keyword evidence="2" id="KW-1185">Reference proteome</keyword>
<name>A0ABM7UM80_9LEPT</name>
<dbReference type="RefSeq" id="WP_109020915.1">
    <property type="nucleotide sequence ID" value="NZ_AP025028.1"/>
</dbReference>
<reference evidence="1 2" key="1">
    <citation type="submission" date="2021-08" db="EMBL/GenBank/DDBJ databases">
        <title>Complete genome sequence of Leptospira kobayashii strain E30.</title>
        <authorList>
            <person name="Nakao R."/>
            <person name="Nakamura S."/>
            <person name="Masuzawa T."/>
            <person name="Koizumi N."/>
        </authorList>
    </citation>
    <scope>NUCLEOTIDE SEQUENCE [LARGE SCALE GENOMIC DNA]</scope>
    <source>
        <strain evidence="1 2">E30</strain>
    </source>
</reference>
<evidence type="ECO:0000313" key="1">
    <source>
        <dbReference type="EMBL" id="BDA80182.1"/>
    </source>
</evidence>
<gene>
    <name evidence="1" type="ORF">LPTSP3_g31120</name>
</gene>
<accession>A0ABM7UM80</accession>
<dbReference type="EMBL" id="AP025028">
    <property type="protein sequence ID" value="BDA80182.1"/>
    <property type="molecule type" value="Genomic_DNA"/>
</dbReference>
<organism evidence="1 2">
    <name type="scientific">Leptospira kobayashii</name>
    <dbReference type="NCBI Taxonomy" id="1917830"/>
    <lineage>
        <taxon>Bacteria</taxon>
        <taxon>Pseudomonadati</taxon>
        <taxon>Spirochaetota</taxon>
        <taxon>Spirochaetia</taxon>
        <taxon>Leptospirales</taxon>
        <taxon>Leptospiraceae</taxon>
        <taxon>Leptospira</taxon>
    </lineage>
</organism>
<dbReference type="Proteomes" id="UP000245263">
    <property type="component" value="Chromosome 1"/>
</dbReference>
<proteinExistence type="predicted"/>
<evidence type="ECO:0000313" key="2">
    <source>
        <dbReference type="Proteomes" id="UP000245263"/>
    </source>
</evidence>
<protein>
    <submittedName>
        <fullName evidence="1">Uncharacterized protein</fullName>
    </submittedName>
</protein>
<sequence>MSQEEFERNSFGIFKKTIDTYPENYSRQHGCYELFNRETYRVLVVECMKTRNGAYNLATPEDRTYFFLLALQEDESLDVNFSVFDESILPNHKTEIIEKLLILFMDFQNIHHSRRKNFLKALF</sequence>